<evidence type="ECO:0000256" key="1">
    <source>
        <dbReference type="PROSITE-ProRule" id="PRU00042"/>
    </source>
</evidence>
<feature type="region of interest" description="Disordered" evidence="2">
    <location>
        <begin position="272"/>
        <end position="315"/>
    </location>
</feature>
<dbReference type="SMART" id="SM00355">
    <property type="entry name" value="ZnF_C2H2"/>
    <property type="match status" value="3"/>
</dbReference>
<evidence type="ECO:0000313" key="5">
    <source>
        <dbReference type="Proteomes" id="UP000799118"/>
    </source>
</evidence>
<keyword evidence="1" id="KW-0863">Zinc-finger</keyword>
<keyword evidence="1" id="KW-0479">Metal-binding</keyword>
<organism evidence="4 5">
    <name type="scientific">Gymnopus androsaceus JB14</name>
    <dbReference type="NCBI Taxonomy" id="1447944"/>
    <lineage>
        <taxon>Eukaryota</taxon>
        <taxon>Fungi</taxon>
        <taxon>Dikarya</taxon>
        <taxon>Basidiomycota</taxon>
        <taxon>Agaricomycotina</taxon>
        <taxon>Agaricomycetes</taxon>
        <taxon>Agaricomycetidae</taxon>
        <taxon>Agaricales</taxon>
        <taxon>Marasmiineae</taxon>
        <taxon>Omphalotaceae</taxon>
        <taxon>Gymnopus</taxon>
    </lineage>
</organism>
<accession>A0A6A4I6X9</accession>
<dbReference type="GO" id="GO:0008270">
    <property type="term" value="F:zinc ion binding"/>
    <property type="evidence" value="ECO:0007669"/>
    <property type="project" value="UniProtKB-KW"/>
</dbReference>
<protein>
    <recommendedName>
        <fullName evidence="3">C2H2-type domain-containing protein</fullName>
    </recommendedName>
</protein>
<keyword evidence="1" id="KW-0862">Zinc</keyword>
<dbReference type="PROSITE" id="PS00028">
    <property type="entry name" value="ZINC_FINGER_C2H2_1"/>
    <property type="match status" value="2"/>
</dbReference>
<dbReference type="InterPro" id="IPR013087">
    <property type="entry name" value="Znf_C2H2_type"/>
</dbReference>
<proteinExistence type="predicted"/>
<dbReference type="Proteomes" id="UP000799118">
    <property type="component" value="Unassembled WGS sequence"/>
</dbReference>
<dbReference type="OrthoDB" id="3254002at2759"/>
<evidence type="ECO:0000313" key="4">
    <source>
        <dbReference type="EMBL" id="KAE9404837.1"/>
    </source>
</evidence>
<keyword evidence="5" id="KW-1185">Reference proteome</keyword>
<dbReference type="EMBL" id="ML769413">
    <property type="protein sequence ID" value="KAE9404837.1"/>
    <property type="molecule type" value="Genomic_DNA"/>
</dbReference>
<reference evidence="4" key="1">
    <citation type="journal article" date="2019" name="Environ. Microbiol.">
        <title>Fungal ecological strategies reflected in gene transcription - a case study of two litter decomposers.</title>
        <authorList>
            <person name="Barbi F."/>
            <person name="Kohler A."/>
            <person name="Barry K."/>
            <person name="Baskaran P."/>
            <person name="Daum C."/>
            <person name="Fauchery L."/>
            <person name="Ihrmark K."/>
            <person name="Kuo A."/>
            <person name="LaButti K."/>
            <person name="Lipzen A."/>
            <person name="Morin E."/>
            <person name="Grigoriev I.V."/>
            <person name="Henrissat B."/>
            <person name="Lindahl B."/>
            <person name="Martin F."/>
        </authorList>
    </citation>
    <scope>NUCLEOTIDE SEQUENCE</scope>
    <source>
        <strain evidence="4">JB14</strain>
    </source>
</reference>
<evidence type="ECO:0000256" key="2">
    <source>
        <dbReference type="SAM" id="MobiDB-lite"/>
    </source>
</evidence>
<dbReference type="AlphaFoldDB" id="A0A6A4I6X9"/>
<name>A0A6A4I6X9_9AGAR</name>
<sequence>MALFGILLSRVTNIVESHSSRSTPVRDLQELAVLNQSITRLQRSVCKWGGCEIALNSAEKLARHLRIHMAESQQAMGRHEGSILCKLCGRHVNEAKVSNHIESHVFNILYCPYQECQESFRSSHKLLQHTINDHHDDETLRPSADPFIPSTVPSPPDTPRSLPSYMVVARAVTPHPISNERHQVLGPWALKNMMPLVDTVSLKRYLKAKHLGRVEIPNTSDEYDFLMTRSSNSCMPSRPAKIRDLGDLNSSQLSQLITDGMTLSLWGKETAPSKRLSSLPAPPVGSSSSSHKDRALTDELLLSNKTQEQEIDIEN</sequence>
<gene>
    <name evidence="4" type="ORF">BT96DRAFT_395944</name>
</gene>
<dbReference type="Gene3D" id="3.30.160.60">
    <property type="entry name" value="Classic Zinc Finger"/>
    <property type="match status" value="1"/>
</dbReference>
<dbReference type="PROSITE" id="PS50157">
    <property type="entry name" value="ZINC_FINGER_C2H2_2"/>
    <property type="match status" value="1"/>
</dbReference>
<evidence type="ECO:0000259" key="3">
    <source>
        <dbReference type="PROSITE" id="PS50157"/>
    </source>
</evidence>
<feature type="domain" description="C2H2-type" evidence="3">
    <location>
        <begin position="109"/>
        <end position="139"/>
    </location>
</feature>